<sequence length="119" mass="13548">TVENQQNNKTTTTTKQQQQQTHYKLQFFANFTLFCYRLFVIAWFRGDFGFDLVMWNCVVTQRINIAQKLRNTPCAQHTYLLMAEYVDAPTTFGVLAAATTTITTTTTATAIEATAPYCI</sequence>
<dbReference type="AlphaFoldDB" id="A0A811UDF7"/>
<feature type="transmembrane region" description="Helical" evidence="1">
    <location>
        <begin position="25"/>
        <end position="44"/>
    </location>
</feature>
<keyword evidence="1" id="KW-0472">Membrane</keyword>
<evidence type="ECO:0000313" key="3">
    <source>
        <dbReference type="Proteomes" id="UP000606786"/>
    </source>
</evidence>
<name>A0A811UDF7_CERCA</name>
<protein>
    <submittedName>
        <fullName evidence="2">(Mediterranean fruit fly) hypothetical protein</fullName>
    </submittedName>
</protein>
<keyword evidence="1" id="KW-1133">Transmembrane helix</keyword>
<keyword evidence="1" id="KW-0812">Transmembrane</keyword>
<reference evidence="2" key="1">
    <citation type="submission" date="2020-11" db="EMBL/GenBank/DDBJ databases">
        <authorList>
            <person name="Whitehead M."/>
        </authorList>
    </citation>
    <scope>NUCLEOTIDE SEQUENCE</scope>
    <source>
        <strain evidence="2">EGII</strain>
    </source>
</reference>
<accession>A0A811UDF7</accession>
<keyword evidence="3" id="KW-1185">Reference proteome</keyword>
<proteinExistence type="predicted"/>
<feature type="non-terminal residue" evidence="2">
    <location>
        <position position="1"/>
    </location>
</feature>
<gene>
    <name evidence="2" type="ORF">CCAP1982_LOCUS5036</name>
</gene>
<dbReference type="Proteomes" id="UP000606786">
    <property type="component" value="Unassembled WGS sequence"/>
</dbReference>
<evidence type="ECO:0000256" key="1">
    <source>
        <dbReference type="SAM" id="Phobius"/>
    </source>
</evidence>
<comment type="caution">
    <text evidence="2">The sequence shown here is derived from an EMBL/GenBank/DDBJ whole genome shotgun (WGS) entry which is preliminary data.</text>
</comment>
<organism evidence="2 3">
    <name type="scientific">Ceratitis capitata</name>
    <name type="common">Mediterranean fruit fly</name>
    <name type="synonym">Tephritis capitata</name>
    <dbReference type="NCBI Taxonomy" id="7213"/>
    <lineage>
        <taxon>Eukaryota</taxon>
        <taxon>Metazoa</taxon>
        <taxon>Ecdysozoa</taxon>
        <taxon>Arthropoda</taxon>
        <taxon>Hexapoda</taxon>
        <taxon>Insecta</taxon>
        <taxon>Pterygota</taxon>
        <taxon>Neoptera</taxon>
        <taxon>Endopterygota</taxon>
        <taxon>Diptera</taxon>
        <taxon>Brachycera</taxon>
        <taxon>Muscomorpha</taxon>
        <taxon>Tephritoidea</taxon>
        <taxon>Tephritidae</taxon>
        <taxon>Ceratitis</taxon>
        <taxon>Ceratitis</taxon>
    </lineage>
</organism>
<evidence type="ECO:0000313" key="2">
    <source>
        <dbReference type="EMBL" id="CAD6996358.1"/>
    </source>
</evidence>
<dbReference type="EMBL" id="CAJHJT010000001">
    <property type="protein sequence ID" value="CAD6996358.1"/>
    <property type="molecule type" value="Genomic_DNA"/>
</dbReference>